<gene>
    <name evidence="3" type="ORF">D7S86_02385</name>
</gene>
<keyword evidence="2" id="KW-0812">Transmembrane</keyword>
<proteinExistence type="predicted"/>
<organism evidence="3 4">
    <name type="scientific">Pararobbsia silviterrae</name>
    <dbReference type="NCBI Taxonomy" id="1792498"/>
    <lineage>
        <taxon>Bacteria</taxon>
        <taxon>Pseudomonadati</taxon>
        <taxon>Pseudomonadota</taxon>
        <taxon>Betaproteobacteria</taxon>
        <taxon>Burkholderiales</taxon>
        <taxon>Burkholderiaceae</taxon>
        <taxon>Pararobbsia</taxon>
    </lineage>
</organism>
<dbReference type="Proteomes" id="UP000270342">
    <property type="component" value="Unassembled WGS sequence"/>
</dbReference>
<name>A0A494YAM8_9BURK</name>
<dbReference type="AlphaFoldDB" id="A0A494YAM8"/>
<evidence type="ECO:0000256" key="2">
    <source>
        <dbReference type="SAM" id="Phobius"/>
    </source>
</evidence>
<keyword evidence="2" id="KW-1133">Transmembrane helix</keyword>
<comment type="caution">
    <text evidence="3">The sequence shown here is derived from an EMBL/GenBank/DDBJ whole genome shotgun (WGS) entry which is preliminary data.</text>
</comment>
<evidence type="ECO:0000313" key="4">
    <source>
        <dbReference type="Proteomes" id="UP000270342"/>
    </source>
</evidence>
<evidence type="ECO:0000313" key="3">
    <source>
        <dbReference type="EMBL" id="RKP58800.1"/>
    </source>
</evidence>
<sequence length="84" mass="9542">MYDSVTRSMVDGRCRYGVLNAFGRTAPRAARESTMTGQRHKPLPHDNAGRDARIKRNNRWLGLVLFVIAAVFFAGAIIQQWRSH</sequence>
<feature type="transmembrane region" description="Helical" evidence="2">
    <location>
        <begin position="60"/>
        <end position="81"/>
    </location>
</feature>
<dbReference type="InterPro" id="IPR047811">
    <property type="entry name" value="CytC_ox_assmbl_put"/>
</dbReference>
<dbReference type="NCBIfam" id="NF038351">
    <property type="entry name" value="cyt_ox_assem_30"/>
    <property type="match status" value="1"/>
</dbReference>
<keyword evidence="4" id="KW-1185">Reference proteome</keyword>
<accession>A0A494YAM8</accession>
<feature type="region of interest" description="Disordered" evidence="1">
    <location>
        <begin position="29"/>
        <end position="50"/>
    </location>
</feature>
<keyword evidence="2" id="KW-0472">Membrane</keyword>
<reference evidence="3 4" key="1">
    <citation type="submission" date="2018-10" db="EMBL/GenBank/DDBJ databases">
        <title>Robbsia sp. DHC34, isolated from soil.</title>
        <authorList>
            <person name="Gao Z.-H."/>
            <person name="Qiu L.-H."/>
        </authorList>
    </citation>
    <scope>NUCLEOTIDE SEQUENCE [LARGE SCALE GENOMIC DNA]</scope>
    <source>
        <strain evidence="3 4">DHC34</strain>
    </source>
</reference>
<evidence type="ECO:0000256" key="1">
    <source>
        <dbReference type="SAM" id="MobiDB-lite"/>
    </source>
</evidence>
<dbReference type="EMBL" id="RBZU01000001">
    <property type="protein sequence ID" value="RKP58800.1"/>
    <property type="molecule type" value="Genomic_DNA"/>
</dbReference>
<protein>
    <submittedName>
        <fullName evidence="3">Uncharacterized protein</fullName>
    </submittedName>
</protein>